<dbReference type="Pfam" id="PF02989">
    <property type="entry name" value="DUF228"/>
    <property type="match status" value="1"/>
</dbReference>
<dbReference type="RefSeq" id="WP_062706309.1">
    <property type="nucleotide sequence ID" value="NZ_CP014819.1"/>
</dbReference>
<proteinExistence type="predicted"/>
<reference evidence="1" key="1">
    <citation type="submission" date="2016-03" db="EMBL/GenBank/DDBJ databases">
        <title>Borrelia hermsii Genome sequencing and assembly.</title>
        <authorList>
            <person name="Bontemps-Gallo S."/>
            <person name="Stewart S."/>
        </authorList>
    </citation>
    <scope>NUCLEOTIDE SEQUENCE [LARGE SCALE GENOMIC DNA]</scope>
    <source>
        <strain evidence="1">DAH-2E7</strain>
        <plasmid evidence="1">unnamed</plasmid>
        <plasmid>unnamed 4</plasmid>
    </source>
</reference>
<evidence type="ECO:0000313" key="1">
    <source>
        <dbReference type="EMBL" id="AMR76212.1"/>
    </source>
</evidence>
<name>A0AAN1CFK9_BORHE</name>
<organism evidence="1">
    <name type="scientific">Borrelia hermsii</name>
    <dbReference type="NCBI Taxonomy" id="140"/>
    <lineage>
        <taxon>Bacteria</taxon>
        <taxon>Pseudomonadati</taxon>
        <taxon>Spirochaetota</taxon>
        <taxon>Spirochaetia</taxon>
        <taxon>Spirochaetales</taxon>
        <taxon>Borreliaceae</taxon>
        <taxon>Borrelia</taxon>
    </lineage>
</organism>
<dbReference type="InterPro" id="IPR004239">
    <property type="entry name" value="DUF228"/>
</dbReference>
<gene>
    <name evidence="1" type="ORF">A0V01_06400</name>
</gene>
<protein>
    <recommendedName>
        <fullName evidence="3">DUF228 domain-containing protein</fullName>
    </recommendedName>
</protein>
<dbReference type="EMBL" id="CP014819">
    <property type="protein sequence ID" value="AMR76212.1"/>
    <property type="molecule type" value="Genomic_DNA"/>
</dbReference>
<geneLocation type="plasmid" evidence="2">
    <name>unnamed 4</name>
</geneLocation>
<accession>A0AAN1CFK9</accession>
<evidence type="ECO:0000313" key="2">
    <source>
        <dbReference type="Proteomes" id="UP000075229"/>
    </source>
</evidence>
<evidence type="ECO:0008006" key="3">
    <source>
        <dbReference type="Google" id="ProtNLM"/>
    </source>
</evidence>
<dbReference type="AlphaFoldDB" id="A0AAN1CFK9"/>
<sequence length="188" mass="20562">MSSANITQLVKDYETKRDKLKALIKNPSSDAAVFSNNADFRDKHLHFSNSGGTATSSKAKLESHPSKGYPYKRGVKLVVNTVENNKPHYEPHVEAGGGDDLYGICTDIDDYTGIATVVPITEYFEGYLVAKDNSIKRKDKLKFNSNGELEKTNGSSNNTNTVATSDSIQLSNELYMVGVVSYGNKALN</sequence>
<keyword evidence="1" id="KW-0614">Plasmid</keyword>